<gene>
    <name evidence="2" type="ORF">VP01_1011g9</name>
</gene>
<feature type="region of interest" description="Disordered" evidence="1">
    <location>
        <begin position="141"/>
        <end position="168"/>
    </location>
</feature>
<protein>
    <submittedName>
        <fullName evidence="2">Uncharacterized protein</fullName>
    </submittedName>
</protein>
<evidence type="ECO:0000313" key="2">
    <source>
        <dbReference type="EMBL" id="KNZ64592.1"/>
    </source>
</evidence>
<dbReference type="PROSITE" id="PS51257">
    <property type="entry name" value="PROKAR_LIPOPROTEIN"/>
    <property type="match status" value="1"/>
</dbReference>
<reference evidence="2 3" key="1">
    <citation type="submission" date="2015-08" db="EMBL/GenBank/DDBJ databases">
        <title>Next Generation Sequencing and Analysis of the Genome of Puccinia sorghi L Schw, the Causal Agent of Maize Common Rust.</title>
        <authorList>
            <person name="Rochi L."/>
            <person name="Burguener G."/>
            <person name="Darino M."/>
            <person name="Turjanski A."/>
            <person name="Kreff E."/>
            <person name="Dieguez M.J."/>
            <person name="Sacco F."/>
        </authorList>
    </citation>
    <scope>NUCLEOTIDE SEQUENCE [LARGE SCALE GENOMIC DNA]</scope>
    <source>
        <strain evidence="2 3">RO10H11247</strain>
    </source>
</reference>
<comment type="caution">
    <text evidence="2">The sequence shown here is derived from an EMBL/GenBank/DDBJ whole genome shotgun (WGS) entry which is preliminary data.</text>
</comment>
<sequence>MARMISEEITGGQERGVDSKSLGGWVSWVGCTTASSLPKPPTDAVSSISRRAVCLDSDQLFRRDADNDNPVQCKNEKGETNSFSTSDCLNAARQLSEKGLSSASSGGCRLTLVSPKTRVQPKDVSMAALEKATRTLLKACGESKNQHGHPAASKDADEKQVAMLLSKA</sequence>
<dbReference type="OrthoDB" id="2505640at2759"/>
<name>A0A0L6VVF6_9BASI</name>
<proteinExistence type="predicted"/>
<dbReference type="AlphaFoldDB" id="A0A0L6VVF6"/>
<dbReference type="VEuPathDB" id="FungiDB:VP01_1011g9"/>
<keyword evidence="3" id="KW-1185">Reference proteome</keyword>
<dbReference type="Proteomes" id="UP000037035">
    <property type="component" value="Unassembled WGS sequence"/>
</dbReference>
<evidence type="ECO:0000313" key="3">
    <source>
        <dbReference type="Proteomes" id="UP000037035"/>
    </source>
</evidence>
<feature type="region of interest" description="Disordered" evidence="1">
    <location>
        <begin position="65"/>
        <end position="84"/>
    </location>
</feature>
<evidence type="ECO:0000256" key="1">
    <source>
        <dbReference type="SAM" id="MobiDB-lite"/>
    </source>
</evidence>
<dbReference type="EMBL" id="LAVV01000133">
    <property type="protein sequence ID" value="KNZ64592.1"/>
    <property type="molecule type" value="Genomic_DNA"/>
</dbReference>
<accession>A0A0L6VVF6</accession>
<organism evidence="2 3">
    <name type="scientific">Puccinia sorghi</name>
    <dbReference type="NCBI Taxonomy" id="27349"/>
    <lineage>
        <taxon>Eukaryota</taxon>
        <taxon>Fungi</taxon>
        <taxon>Dikarya</taxon>
        <taxon>Basidiomycota</taxon>
        <taxon>Pucciniomycotina</taxon>
        <taxon>Pucciniomycetes</taxon>
        <taxon>Pucciniales</taxon>
        <taxon>Pucciniaceae</taxon>
        <taxon>Puccinia</taxon>
    </lineage>
</organism>